<evidence type="ECO:0000313" key="2">
    <source>
        <dbReference type="EMBL" id="MBB5172637.1"/>
    </source>
</evidence>
<dbReference type="AlphaFoldDB" id="A0A840QMP0"/>
<proteinExistence type="predicted"/>
<name>A0A840QMP0_9BACI</name>
<keyword evidence="3" id="KW-1185">Reference proteome</keyword>
<comment type="caution">
    <text evidence="2">The sequence shown here is derived from an EMBL/GenBank/DDBJ whole genome shotgun (WGS) entry which is preliminary data.</text>
</comment>
<dbReference type="InterPro" id="IPR036721">
    <property type="entry name" value="RCK_C_sf"/>
</dbReference>
<dbReference type="PROSITE" id="PS51202">
    <property type="entry name" value="RCK_C"/>
    <property type="match status" value="1"/>
</dbReference>
<dbReference type="PANTHER" id="PTHR43833:SF9">
    <property type="entry name" value="POTASSIUM CHANNEL PROTEIN YUGO-RELATED"/>
    <property type="match status" value="1"/>
</dbReference>
<sequence>MNIHSTKLPGIGEKISFRTMDDSMIVLVTYHTGKRELYFFDEADEDEADFSIEMNADETRELGAQLLGATYQPIETEQMKLFRDKILMQWLKVNPTSPFAGKTIEEAKVREKTGASIVGIFRDDDVIASPTLDQRLEARDTIMAVGKNEQIQLLERWIEGEVDL</sequence>
<dbReference type="Proteomes" id="UP000551878">
    <property type="component" value="Unassembled WGS sequence"/>
</dbReference>
<dbReference type="SUPFAM" id="SSF116726">
    <property type="entry name" value="TrkA C-terminal domain-like"/>
    <property type="match status" value="1"/>
</dbReference>
<evidence type="ECO:0000259" key="1">
    <source>
        <dbReference type="PROSITE" id="PS51202"/>
    </source>
</evidence>
<gene>
    <name evidence="2" type="ORF">HNQ41_000781</name>
</gene>
<dbReference type="RefSeq" id="WP_184663107.1">
    <property type="nucleotide sequence ID" value="NZ_JACHHB010000003.1"/>
</dbReference>
<dbReference type="InterPro" id="IPR026278">
    <property type="entry name" value="KhtT"/>
</dbReference>
<organism evidence="2 3">
    <name type="scientific">Texcoconibacillus texcoconensis</name>
    <dbReference type="NCBI Taxonomy" id="1095777"/>
    <lineage>
        <taxon>Bacteria</taxon>
        <taxon>Bacillati</taxon>
        <taxon>Bacillota</taxon>
        <taxon>Bacilli</taxon>
        <taxon>Bacillales</taxon>
        <taxon>Bacillaceae</taxon>
        <taxon>Texcoconibacillus</taxon>
    </lineage>
</organism>
<dbReference type="InterPro" id="IPR050721">
    <property type="entry name" value="Trk_Ktr_HKT_K-transport"/>
</dbReference>
<reference evidence="2 3" key="1">
    <citation type="submission" date="2020-08" db="EMBL/GenBank/DDBJ databases">
        <title>Genomic Encyclopedia of Type Strains, Phase IV (KMG-IV): sequencing the most valuable type-strain genomes for metagenomic binning, comparative biology and taxonomic classification.</title>
        <authorList>
            <person name="Goeker M."/>
        </authorList>
    </citation>
    <scope>NUCLEOTIDE SEQUENCE [LARGE SCALE GENOMIC DNA]</scope>
    <source>
        <strain evidence="2 3">DSM 24696</strain>
    </source>
</reference>
<dbReference type="EMBL" id="JACHHB010000003">
    <property type="protein sequence ID" value="MBB5172637.1"/>
    <property type="molecule type" value="Genomic_DNA"/>
</dbReference>
<dbReference type="InterPro" id="IPR006037">
    <property type="entry name" value="RCK_C"/>
</dbReference>
<dbReference type="PIRSF" id="PIRSF005028">
    <property type="entry name" value="KhtT"/>
    <property type="match status" value="1"/>
</dbReference>
<dbReference type="Pfam" id="PF02080">
    <property type="entry name" value="TrkA_C"/>
    <property type="match status" value="1"/>
</dbReference>
<dbReference type="Pfam" id="PF25991">
    <property type="entry name" value="KhtT_N"/>
    <property type="match status" value="1"/>
</dbReference>
<feature type="domain" description="RCK C-terminal" evidence="1">
    <location>
        <begin position="76"/>
        <end position="160"/>
    </location>
</feature>
<dbReference type="GO" id="GO:0006813">
    <property type="term" value="P:potassium ion transport"/>
    <property type="evidence" value="ECO:0007669"/>
    <property type="project" value="InterPro"/>
</dbReference>
<dbReference type="PANTHER" id="PTHR43833">
    <property type="entry name" value="POTASSIUM CHANNEL PROTEIN 2-RELATED-RELATED"/>
    <property type="match status" value="1"/>
</dbReference>
<accession>A0A840QMP0</accession>
<dbReference type="Gene3D" id="3.30.70.1450">
    <property type="entry name" value="Regulator of K+ conductance, C-terminal domain"/>
    <property type="match status" value="1"/>
</dbReference>
<dbReference type="GO" id="GO:0008324">
    <property type="term" value="F:monoatomic cation transmembrane transporter activity"/>
    <property type="evidence" value="ECO:0007669"/>
    <property type="project" value="InterPro"/>
</dbReference>
<dbReference type="InterPro" id="IPR058776">
    <property type="entry name" value="KhtT-like_N"/>
</dbReference>
<evidence type="ECO:0000313" key="3">
    <source>
        <dbReference type="Proteomes" id="UP000551878"/>
    </source>
</evidence>
<protein>
    <submittedName>
        <fullName evidence="2">TrkA domain protein</fullName>
    </submittedName>
</protein>